<dbReference type="EMBL" id="BMKL01000001">
    <property type="protein sequence ID" value="GGD95977.1"/>
    <property type="molecule type" value="Genomic_DNA"/>
</dbReference>
<dbReference type="PROSITE" id="PS00101">
    <property type="entry name" value="HEXAPEP_TRANSFERASES"/>
    <property type="match status" value="1"/>
</dbReference>
<keyword evidence="4" id="KW-0012">Acyltransferase</keyword>
<dbReference type="PANTHER" id="PTHR23416">
    <property type="entry name" value="SIALIC ACID SYNTHASE-RELATED"/>
    <property type="match status" value="1"/>
</dbReference>
<keyword evidence="6" id="KW-1185">Reference proteome</keyword>
<dbReference type="InterPro" id="IPR018357">
    <property type="entry name" value="Hexapep_transf_CS"/>
</dbReference>
<dbReference type="InterPro" id="IPR001451">
    <property type="entry name" value="Hexapep"/>
</dbReference>
<gene>
    <name evidence="5" type="ORF">GCM10011515_14880</name>
</gene>
<organism evidence="5 6">
    <name type="scientific">Tsuneonella deserti</name>
    <dbReference type="NCBI Taxonomy" id="2035528"/>
    <lineage>
        <taxon>Bacteria</taxon>
        <taxon>Pseudomonadati</taxon>
        <taxon>Pseudomonadota</taxon>
        <taxon>Alphaproteobacteria</taxon>
        <taxon>Sphingomonadales</taxon>
        <taxon>Erythrobacteraceae</taxon>
        <taxon>Tsuneonella</taxon>
    </lineage>
</organism>
<accession>A0ABQ1S8G0</accession>
<protein>
    <recommendedName>
        <fullName evidence="7">Maltose O-acetyltransferase</fullName>
    </recommendedName>
</protein>
<proteinExistence type="inferred from homology"/>
<dbReference type="InterPro" id="IPR011004">
    <property type="entry name" value="Trimer_LpxA-like_sf"/>
</dbReference>
<evidence type="ECO:0000256" key="4">
    <source>
        <dbReference type="ARBA" id="ARBA00023315"/>
    </source>
</evidence>
<dbReference type="Proteomes" id="UP000619041">
    <property type="component" value="Unassembled WGS sequence"/>
</dbReference>
<dbReference type="Pfam" id="PF14602">
    <property type="entry name" value="Hexapep_2"/>
    <property type="match status" value="1"/>
</dbReference>
<evidence type="ECO:0000256" key="3">
    <source>
        <dbReference type="ARBA" id="ARBA00022737"/>
    </source>
</evidence>
<evidence type="ECO:0000313" key="5">
    <source>
        <dbReference type="EMBL" id="GGD95977.1"/>
    </source>
</evidence>
<evidence type="ECO:0000313" key="6">
    <source>
        <dbReference type="Proteomes" id="UP000619041"/>
    </source>
</evidence>
<dbReference type="InterPro" id="IPR051159">
    <property type="entry name" value="Hexapeptide_acetyltransf"/>
</dbReference>
<evidence type="ECO:0000256" key="1">
    <source>
        <dbReference type="ARBA" id="ARBA00007274"/>
    </source>
</evidence>
<dbReference type="PANTHER" id="PTHR23416:SF23">
    <property type="entry name" value="ACETYLTRANSFERASE C18B11.09C-RELATED"/>
    <property type="match status" value="1"/>
</dbReference>
<comment type="caution">
    <text evidence="5">The sequence shown here is derived from an EMBL/GenBank/DDBJ whole genome shotgun (WGS) entry which is preliminary data.</text>
</comment>
<sequence>MTARRSLNAFLGVRKFVSQLRNWWLRRRGIEIARSADISLSAKLLPRSRGAITIGDRSTIGPLAILAGLRSDGSVAPITIGERCFIGGNAIIGPGVTVGDGVIIAAGAVVLQAVPSDCVVAGNPARIVRRGISAGNYGRLPPSDPARRSERLETAIRSLLRRTGR</sequence>
<name>A0ABQ1S8G0_9SPHN</name>
<dbReference type="Gene3D" id="2.160.10.10">
    <property type="entry name" value="Hexapeptide repeat proteins"/>
    <property type="match status" value="1"/>
</dbReference>
<keyword evidence="2" id="KW-0808">Transferase</keyword>
<comment type="similarity">
    <text evidence="1">Belongs to the transferase hexapeptide repeat family.</text>
</comment>
<reference evidence="6" key="1">
    <citation type="journal article" date="2019" name="Int. J. Syst. Evol. Microbiol.">
        <title>The Global Catalogue of Microorganisms (GCM) 10K type strain sequencing project: providing services to taxonomists for standard genome sequencing and annotation.</title>
        <authorList>
            <consortium name="The Broad Institute Genomics Platform"/>
            <consortium name="The Broad Institute Genome Sequencing Center for Infectious Disease"/>
            <person name="Wu L."/>
            <person name="Ma J."/>
        </authorList>
    </citation>
    <scope>NUCLEOTIDE SEQUENCE [LARGE SCALE GENOMIC DNA]</scope>
    <source>
        <strain evidence="6">CGMCC 1.15959</strain>
    </source>
</reference>
<evidence type="ECO:0008006" key="7">
    <source>
        <dbReference type="Google" id="ProtNLM"/>
    </source>
</evidence>
<dbReference type="SUPFAM" id="SSF51161">
    <property type="entry name" value="Trimeric LpxA-like enzymes"/>
    <property type="match status" value="1"/>
</dbReference>
<dbReference type="RefSeq" id="WP_188644565.1">
    <property type="nucleotide sequence ID" value="NZ_BMKL01000001.1"/>
</dbReference>
<keyword evidence="3" id="KW-0677">Repeat</keyword>
<evidence type="ECO:0000256" key="2">
    <source>
        <dbReference type="ARBA" id="ARBA00022679"/>
    </source>
</evidence>